<name>A0A0A9A2Z7_ARUDO</name>
<proteinExistence type="predicted"/>
<reference evidence="1" key="1">
    <citation type="submission" date="2014-09" db="EMBL/GenBank/DDBJ databases">
        <authorList>
            <person name="Magalhaes I.L.F."/>
            <person name="Oliveira U."/>
            <person name="Santos F.R."/>
            <person name="Vidigal T.H.D.A."/>
            <person name="Brescovit A.D."/>
            <person name="Santos A.J."/>
        </authorList>
    </citation>
    <scope>NUCLEOTIDE SEQUENCE</scope>
    <source>
        <tissue evidence="1">Shoot tissue taken approximately 20 cm above the soil surface</tissue>
    </source>
</reference>
<dbReference type="AlphaFoldDB" id="A0A0A9A2Z7"/>
<evidence type="ECO:0000313" key="1">
    <source>
        <dbReference type="EMBL" id="JAD46009.1"/>
    </source>
</evidence>
<sequence>MKLKSISEDREYFFTMSSSLPILNRCYQY</sequence>
<reference evidence="1" key="2">
    <citation type="journal article" date="2015" name="Data Brief">
        <title>Shoot transcriptome of the giant reed, Arundo donax.</title>
        <authorList>
            <person name="Barrero R.A."/>
            <person name="Guerrero F.D."/>
            <person name="Moolhuijzen P."/>
            <person name="Goolsby J.A."/>
            <person name="Tidwell J."/>
            <person name="Bellgard S.E."/>
            <person name="Bellgard M.I."/>
        </authorList>
    </citation>
    <scope>NUCLEOTIDE SEQUENCE</scope>
    <source>
        <tissue evidence="1">Shoot tissue taken approximately 20 cm above the soil surface</tissue>
    </source>
</reference>
<accession>A0A0A9A2Z7</accession>
<organism evidence="1">
    <name type="scientific">Arundo donax</name>
    <name type="common">Giant reed</name>
    <name type="synonym">Donax arundinaceus</name>
    <dbReference type="NCBI Taxonomy" id="35708"/>
    <lineage>
        <taxon>Eukaryota</taxon>
        <taxon>Viridiplantae</taxon>
        <taxon>Streptophyta</taxon>
        <taxon>Embryophyta</taxon>
        <taxon>Tracheophyta</taxon>
        <taxon>Spermatophyta</taxon>
        <taxon>Magnoliopsida</taxon>
        <taxon>Liliopsida</taxon>
        <taxon>Poales</taxon>
        <taxon>Poaceae</taxon>
        <taxon>PACMAD clade</taxon>
        <taxon>Arundinoideae</taxon>
        <taxon>Arundineae</taxon>
        <taxon>Arundo</taxon>
    </lineage>
</organism>
<dbReference type="EMBL" id="GBRH01251886">
    <property type="protein sequence ID" value="JAD46009.1"/>
    <property type="molecule type" value="Transcribed_RNA"/>
</dbReference>
<protein>
    <submittedName>
        <fullName evidence="1">Uncharacterized protein</fullName>
    </submittedName>
</protein>